<gene>
    <name evidence="1" type="ORF">TM448A02252_0006</name>
    <name evidence="2" type="ORF">TM448B04017_0012</name>
</gene>
<sequence>MKKIFDNVEFDAVEYFTKGLWEANASLYISAMKKGSLFNLGMLKEDKREEKNLKTKNELLDNLNTLIYKDSLLQDITEVITYMNQIRPLLINNQIALDFYDKAYAACTKLFLNITNA</sequence>
<organism evidence="1">
    <name type="scientific">viral metagenome</name>
    <dbReference type="NCBI Taxonomy" id="1070528"/>
    <lineage>
        <taxon>unclassified sequences</taxon>
        <taxon>metagenomes</taxon>
        <taxon>organismal metagenomes</taxon>
    </lineage>
</organism>
<reference evidence="1" key="1">
    <citation type="submission" date="2020-03" db="EMBL/GenBank/DDBJ databases">
        <title>The deep terrestrial virosphere.</title>
        <authorList>
            <person name="Holmfeldt K."/>
            <person name="Nilsson E."/>
            <person name="Simone D."/>
            <person name="Lopez-Fernandez M."/>
            <person name="Wu X."/>
            <person name="de Brujin I."/>
            <person name="Lundin D."/>
            <person name="Andersson A."/>
            <person name="Bertilsson S."/>
            <person name="Dopson M."/>
        </authorList>
    </citation>
    <scope>NUCLEOTIDE SEQUENCE</scope>
    <source>
        <strain evidence="1">TM448A02252</strain>
        <strain evidence="2">TM448B04017</strain>
    </source>
</reference>
<name>A0A6H1ZWH9_9ZZZZ</name>
<proteinExistence type="predicted"/>
<dbReference type="EMBL" id="MT145054">
    <property type="protein sequence ID" value="QJI03058.1"/>
    <property type="molecule type" value="Genomic_DNA"/>
</dbReference>
<evidence type="ECO:0000313" key="1">
    <source>
        <dbReference type="EMBL" id="QJA51677.1"/>
    </source>
</evidence>
<evidence type="ECO:0000313" key="2">
    <source>
        <dbReference type="EMBL" id="QJI03058.1"/>
    </source>
</evidence>
<accession>A0A6H1ZWH9</accession>
<protein>
    <submittedName>
        <fullName evidence="1">Uncharacterized protein</fullName>
    </submittedName>
</protein>
<dbReference type="EMBL" id="MT144282">
    <property type="protein sequence ID" value="QJA51677.1"/>
    <property type="molecule type" value="Genomic_DNA"/>
</dbReference>
<dbReference type="AlphaFoldDB" id="A0A6H1ZWH9"/>